<evidence type="ECO:0000256" key="10">
    <source>
        <dbReference type="RuleBase" id="RU362123"/>
    </source>
</evidence>
<evidence type="ECO:0000256" key="4">
    <source>
        <dbReference type="ARBA" id="ARBA00022475"/>
    </source>
</evidence>
<keyword evidence="3 10" id="KW-0813">Transport</keyword>
<evidence type="ECO:0000259" key="12">
    <source>
        <dbReference type="PROSITE" id="PS52015"/>
    </source>
</evidence>
<dbReference type="PATRIC" id="fig|1150469.3.peg.3487"/>
<dbReference type="eggNOG" id="COG0810">
    <property type="taxonomic scope" value="Bacteria"/>
</dbReference>
<dbReference type="GO" id="GO:0030288">
    <property type="term" value="C:outer membrane-bounded periplasmic space"/>
    <property type="evidence" value="ECO:0007669"/>
    <property type="project" value="InterPro"/>
</dbReference>
<evidence type="ECO:0000256" key="8">
    <source>
        <dbReference type="ARBA" id="ARBA00022989"/>
    </source>
</evidence>
<comment type="similarity">
    <text evidence="2 10">Belongs to the TonB family.</text>
</comment>
<evidence type="ECO:0000256" key="9">
    <source>
        <dbReference type="ARBA" id="ARBA00023136"/>
    </source>
</evidence>
<proteinExistence type="inferred from homology"/>
<evidence type="ECO:0000256" key="11">
    <source>
        <dbReference type="SAM" id="MobiDB-lite"/>
    </source>
</evidence>
<feature type="domain" description="TonB C-terminal" evidence="12">
    <location>
        <begin position="73"/>
        <end position="164"/>
    </location>
</feature>
<dbReference type="Pfam" id="PF03544">
    <property type="entry name" value="TonB_C"/>
    <property type="match status" value="1"/>
</dbReference>
<dbReference type="Proteomes" id="UP000033220">
    <property type="component" value="Chromosome DSM 122"/>
</dbReference>
<keyword evidence="10" id="KW-0735">Signal-anchor</keyword>
<dbReference type="KEGG" id="rpm:RSPPHO_03090"/>
<comment type="function">
    <text evidence="10">Interacts with outer membrane receptor proteins that carry out high-affinity binding and energy dependent uptake into the periplasmic space of specific substrates. It could act to transduce energy from the cytoplasmic membrane to specific energy-requiring processes in the outer membrane, resulting in the release into the periplasm of ligands bound by these outer membrane proteins.</text>
</comment>
<dbReference type="PRINTS" id="PR01374">
    <property type="entry name" value="TONBPROTEIN"/>
</dbReference>
<dbReference type="PANTHER" id="PTHR33446:SF2">
    <property type="entry name" value="PROTEIN TONB"/>
    <property type="match status" value="1"/>
</dbReference>
<evidence type="ECO:0000313" key="14">
    <source>
        <dbReference type="Proteomes" id="UP000033220"/>
    </source>
</evidence>
<evidence type="ECO:0000256" key="7">
    <source>
        <dbReference type="ARBA" id="ARBA00022927"/>
    </source>
</evidence>
<evidence type="ECO:0000256" key="3">
    <source>
        <dbReference type="ARBA" id="ARBA00022448"/>
    </source>
</evidence>
<reference evidence="13 14" key="1">
    <citation type="submission" date="2012-02" db="EMBL/GenBank/DDBJ databases">
        <title>Shotgun genome sequence of Phaeospirillum photometricum DSM 122.</title>
        <authorList>
            <person name="Duquesne K."/>
            <person name="Sturgis J."/>
        </authorList>
    </citation>
    <scope>NUCLEOTIDE SEQUENCE [LARGE SCALE GENOMIC DNA]</scope>
    <source>
        <strain evidence="14">DSM122</strain>
    </source>
</reference>
<dbReference type="GO" id="GO:0031992">
    <property type="term" value="F:energy transducer activity"/>
    <property type="evidence" value="ECO:0007669"/>
    <property type="project" value="InterPro"/>
</dbReference>
<organism evidence="13 14">
    <name type="scientific">Pararhodospirillum photometricum DSM 122</name>
    <dbReference type="NCBI Taxonomy" id="1150469"/>
    <lineage>
        <taxon>Bacteria</taxon>
        <taxon>Pseudomonadati</taxon>
        <taxon>Pseudomonadota</taxon>
        <taxon>Alphaproteobacteria</taxon>
        <taxon>Rhodospirillales</taxon>
        <taxon>Rhodospirillaceae</taxon>
        <taxon>Pararhodospirillum</taxon>
    </lineage>
</organism>
<keyword evidence="14" id="KW-1185">Reference proteome</keyword>
<evidence type="ECO:0000256" key="5">
    <source>
        <dbReference type="ARBA" id="ARBA00022519"/>
    </source>
</evidence>
<dbReference type="InterPro" id="IPR003538">
    <property type="entry name" value="TonB"/>
</dbReference>
<dbReference type="HOGENOM" id="CLU_076333_1_1_5"/>
<name>H6SQZ4_PARPM</name>
<accession>H6SQZ4</accession>
<comment type="subcellular location">
    <subcellularLocation>
        <location evidence="1 10">Cell inner membrane</location>
        <topology evidence="1 10">Single-pass membrane protein</topology>
        <orientation evidence="1 10">Periplasmic side</orientation>
    </subcellularLocation>
</comment>
<dbReference type="GO" id="GO:0098797">
    <property type="term" value="C:plasma membrane protein complex"/>
    <property type="evidence" value="ECO:0007669"/>
    <property type="project" value="TreeGrafter"/>
</dbReference>
<dbReference type="PANTHER" id="PTHR33446">
    <property type="entry name" value="PROTEIN TONB-RELATED"/>
    <property type="match status" value="1"/>
</dbReference>
<protein>
    <recommendedName>
        <fullName evidence="10">Protein TonB</fullName>
    </recommendedName>
</protein>
<keyword evidence="4 10" id="KW-1003">Cell membrane</keyword>
<dbReference type="NCBIfam" id="TIGR01352">
    <property type="entry name" value="tonB_Cterm"/>
    <property type="match status" value="1"/>
</dbReference>
<keyword evidence="5 10" id="KW-0997">Cell inner membrane</keyword>
<dbReference type="SUPFAM" id="SSF74653">
    <property type="entry name" value="TolA/TonB C-terminal domain"/>
    <property type="match status" value="1"/>
</dbReference>
<sequence>MVEPPPPVVPAKPKVQRPKPRPVETRVDPRPAPPEAAPVASAAPSSAAPSSPAPAAAAAAPNAPVVSANALAQWQGRLLAHLERHKRYPSRAQSRRQEGVVSVRFVLDRQGSVLSARLENSSGYEALDQEGLALPERAQPLPSPPPGVGGERIELVVPIRFFLR</sequence>
<feature type="compositionally biased region" description="Pro residues" evidence="11">
    <location>
        <begin position="1"/>
        <end position="10"/>
    </location>
</feature>
<evidence type="ECO:0000313" key="13">
    <source>
        <dbReference type="EMBL" id="CCG09716.1"/>
    </source>
</evidence>
<gene>
    <name evidence="13" type="primary">tonB</name>
    <name evidence="13" type="ORF">RSPPHO_03090</name>
</gene>
<keyword evidence="6" id="KW-0812">Transmembrane</keyword>
<evidence type="ECO:0000256" key="6">
    <source>
        <dbReference type="ARBA" id="ARBA00022692"/>
    </source>
</evidence>
<dbReference type="InterPro" id="IPR037682">
    <property type="entry name" value="TonB_C"/>
</dbReference>
<dbReference type="GO" id="GO:0015891">
    <property type="term" value="P:siderophore transport"/>
    <property type="evidence" value="ECO:0007669"/>
    <property type="project" value="InterPro"/>
</dbReference>
<feature type="region of interest" description="Disordered" evidence="11">
    <location>
        <begin position="1"/>
        <end position="62"/>
    </location>
</feature>
<keyword evidence="9" id="KW-0472">Membrane</keyword>
<feature type="compositionally biased region" description="Low complexity" evidence="11">
    <location>
        <begin position="37"/>
        <end position="62"/>
    </location>
</feature>
<dbReference type="GO" id="GO:0055085">
    <property type="term" value="P:transmembrane transport"/>
    <property type="evidence" value="ECO:0007669"/>
    <property type="project" value="InterPro"/>
</dbReference>
<dbReference type="EMBL" id="HE663493">
    <property type="protein sequence ID" value="CCG09716.1"/>
    <property type="molecule type" value="Genomic_DNA"/>
</dbReference>
<dbReference type="STRING" id="1150469.RSPPHO_03090"/>
<dbReference type="RefSeq" id="WP_014416344.1">
    <property type="nucleotide sequence ID" value="NC_017059.1"/>
</dbReference>
<keyword evidence="7 10" id="KW-0653">Protein transport</keyword>
<dbReference type="Gene3D" id="3.30.1150.10">
    <property type="match status" value="1"/>
</dbReference>
<dbReference type="AlphaFoldDB" id="H6SQZ4"/>
<dbReference type="GO" id="GO:0015031">
    <property type="term" value="P:protein transport"/>
    <property type="evidence" value="ECO:0007669"/>
    <property type="project" value="UniProtKB-UniRule"/>
</dbReference>
<dbReference type="InterPro" id="IPR051045">
    <property type="entry name" value="TonB-dependent_transducer"/>
</dbReference>
<keyword evidence="8" id="KW-1133">Transmembrane helix</keyword>
<dbReference type="PROSITE" id="PS52015">
    <property type="entry name" value="TONB_CTD"/>
    <property type="match status" value="1"/>
</dbReference>
<dbReference type="InterPro" id="IPR006260">
    <property type="entry name" value="TonB/TolA_C"/>
</dbReference>
<evidence type="ECO:0000256" key="1">
    <source>
        <dbReference type="ARBA" id="ARBA00004383"/>
    </source>
</evidence>
<evidence type="ECO:0000256" key="2">
    <source>
        <dbReference type="ARBA" id="ARBA00006555"/>
    </source>
</evidence>